<comment type="caution">
    <text evidence="2">The sequence shown here is derived from an EMBL/GenBank/DDBJ whole genome shotgun (WGS) entry which is preliminary data.</text>
</comment>
<organism evidence="2 3">
    <name type="scientific">Sutcliffiella horikoshii</name>
    <dbReference type="NCBI Taxonomy" id="79883"/>
    <lineage>
        <taxon>Bacteria</taxon>
        <taxon>Bacillati</taxon>
        <taxon>Bacillota</taxon>
        <taxon>Bacilli</taxon>
        <taxon>Bacillales</taxon>
        <taxon>Bacillaceae</taxon>
        <taxon>Sutcliffiella</taxon>
    </lineage>
</organism>
<protein>
    <submittedName>
        <fullName evidence="2">Uncharacterized protein</fullName>
    </submittedName>
</protein>
<keyword evidence="1" id="KW-1133">Transmembrane helix</keyword>
<keyword evidence="1" id="KW-0812">Transmembrane</keyword>
<reference evidence="2 3" key="1">
    <citation type="submission" date="2019-08" db="EMBL/GenBank/DDBJ databases">
        <title>Bacillus genomes from the desert of Cuatro Cienegas, Coahuila.</title>
        <authorList>
            <person name="Olmedo-Alvarez G."/>
        </authorList>
    </citation>
    <scope>NUCLEOTIDE SEQUENCE [LARGE SCALE GENOMIC DNA]</scope>
    <source>
        <strain evidence="2 3">CH98b_3T</strain>
    </source>
</reference>
<dbReference type="OrthoDB" id="2452975at2"/>
<gene>
    <name evidence="2" type="ORF">FZC75_12515</name>
</gene>
<dbReference type="RefSeq" id="WP_148979580.1">
    <property type="nucleotide sequence ID" value="NZ_JBNILM010000007.1"/>
</dbReference>
<keyword evidence="1" id="KW-0472">Membrane</keyword>
<evidence type="ECO:0000313" key="3">
    <source>
        <dbReference type="Proteomes" id="UP000324517"/>
    </source>
</evidence>
<evidence type="ECO:0000256" key="1">
    <source>
        <dbReference type="SAM" id="Phobius"/>
    </source>
</evidence>
<dbReference type="AlphaFoldDB" id="A0A5D4TB70"/>
<sequence length="238" mass="27601">MRRKAIFLIFFVVALIAGTIITYIMMTPKAFYSEDEIIENMDYLTQEIEVLDSMQLDEKTYFVPHLSNDGKSYGSSIWVWSGWKWECVGATTASDPQIVVNEGNSYIYWNVHPQDEVREWEFHLTSERNYSVTSVGDNNQLEVYYPKIQMKHSVEVEKGSYGYVKVPSEWKEVIGSFDSYPAETGIIPSSHSYMYQWQAYNDDGESIRLEHTFRRGGGGSYGGNYFYHMTQLNPENLE</sequence>
<feature type="transmembrane region" description="Helical" evidence="1">
    <location>
        <begin position="7"/>
        <end position="26"/>
    </location>
</feature>
<evidence type="ECO:0000313" key="2">
    <source>
        <dbReference type="EMBL" id="TYS71968.1"/>
    </source>
</evidence>
<proteinExistence type="predicted"/>
<dbReference type="Proteomes" id="UP000324517">
    <property type="component" value="Unassembled WGS sequence"/>
</dbReference>
<accession>A0A5D4TB70</accession>
<dbReference type="EMBL" id="VTET01000005">
    <property type="protein sequence ID" value="TYS71968.1"/>
    <property type="molecule type" value="Genomic_DNA"/>
</dbReference>
<name>A0A5D4TB70_9BACI</name>